<evidence type="ECO:0000313" key="2">
    <source>
        <dbReference type="EMBL" id="QSB15390.1"/>
    </source>
</evidence>
<dbReference type="InterPro" id="IPR041581">
    <property type="entry name" value="Glyoxalase_6"/>
</dbReference>
<name>A0A895YMR1_9ACTN</name>
<dbReference type="Pfam" id="PF18029">
    <property type="entry name" value="Glyoxalase_6"/>
    <property type="match status" value="1"/>
</dbReference>
<evidence type="ECO:0000313" key="3">
    <source>
        <dbReference type="Proteomes" id="UP000662857"/>
    </source>
</evidence>
<proteinExistence type="predicted"/>
<organism evidence="2 3">
    <name type="scientific">Natronosporangium hydrolyticum</name>
    <dbReference type="NCBI Taxonomy" id="2811111"/>
    <lineage>
        <taxon>Bacteria</taxon>
        <taxon>Bacillati</taxon>
        <taxon>Actinomycetota</taxon>
        <taxon>Actinomycetes</taxon>
        <taxon>Micromonosporales</taxon>
        <taxon>Micromonosporaceae</taxon>
        <taxon>Natronosporangium</taxon>
    </lineage>
</organism>
<dbReference type="Gene3D" id="3.10.180.10">
    <property type="entry name" value="2,3-Dihydroxybiphenyl 1,2-Dioxygenase, domain 1"/>
    <property type="match status" value="1"/>
</dbReference>
<gene>
    <name evidence="2" type="ORF">JQS43_03245</name>
</gene>
<dbReference type="SUPFAM" id="SSF54593">
    <property type="entry name" value="Glyoxalase/Bleomycin resistance protein/Dihydroxybiphenyl dioxygenase"/>
    <property type="match status" value="1"/>
</dbReference>
<dbReference type="Proteomes" id="UP000662857">
    <property type="component" value="Chromosome"/>
</dbReference>
<feature type="domain" description="Glyoxalase-like" evidence="1">
    <location>
        <begin position="18"/>
        <end position="101"/>
    </location>
</feature>
<dbReference type="EMBL" id="CP070499">
    <property type="protein sequence ID" value="QSB15390.1"/>
    <property type="molecule type" value="Genomic_DNA"/>
</dbReference>
<dbReference type="RefSeq" id="WP_239677571.1">
    <property type="nucleotide sequence ID" value="NZ_CP070499.1"/>
</dbReference>
<dbReference type="AlphaFoldDB" id="A0A895YMR1"/>
<dbReference type="InterPro" id="IPR029068">
    <property type="entry name" value="Glyas_Bleomycin-R_OHBP_Dase"/>
</dbReference>
<protein>
    <submittedName>
        <fullName evidence="2">VOC family protein</fullName>
    </submittedName>
</protein>
<keyword evidence="3" id="KW-1185">Reference proteome</keyword>
<reference evidence="2" key="1">
    <citation type="submission" date="2021-02" db="EMBL/GenBank/DDBJ databases">
        <title>Natrosporangium hydrolyticum gen. nov., sp. nov, a haloalkaliphilic actinobacterium from a soda solonchak soil.</title>
        <authorList>
            <person name="Sorokin D.Y."/>
            <person name="Khijniak T.V."/>
            <person name="Zakharycheva A.P."/>
            <person name="Boueva O.V."/>
            <person name="Ariskina E.V."/>
            <person name="Hahnke R.L."/>
            <person name="Bunk B."/>
            <person name="Sproer C."/>
            <person name="Schumann P."/>
            <person name="Evtushenko L.I."/>
            <person name="Kublanov I.V."/>
        </authorList>
    </citation>
    <scope>NUCLEOTIDE SEQUENCE</scope>
    <source>
        <strain evidence="2">DSM 106523</strain>
    </source>
</reference>
<dbReference type="KEGG" id="nhy:JQS43_03245"/>
<evidence type="ECO:0000259" key="1">
    <source>
        <dbReference type="Pfam" id="PF18029"/>
    </source>
</evidence>
<accession>A0A895YMR1</accession>
<sequence length="128" mass="14010">MTKPKFQGGANIAMKVPAAKFAETVAFYRDVLGFDVIEEPAAAVDMVSHAVRMAFGDCTLWLDRVENYAKADVWLELRTDDLGAAVQHLADHGTVTQDELERLPEGSRAHWVCNPVAVPHLLHATPAS</sequence>